<organism evidence="1 2">
    <name type="scientific">Paenibacillus xanthanilyticus</name>
    <dbReference type="NCBI Taxonomy" id="1783531"/>
    <lineage>
        <taxon>Bacteria</taxon>
        <taxon>Bacillati</taxon>
        <taxon>Bacillota</taxon>
        <taxon>Bacilli</taxon>
        <taxon>Bacillales</taxon>
        <taxon>Paenibacillaceae</taxon>
        <taxon>Paenibacillus</taxon>
    </lineage>
</organism>
<accession>A0ABV8JYR9</accession>
<protein>
    <recommendedName>
        <fullName evidence="3">DUF2642 domain-containing protein</fullName>
    </recommendedName>
</protein>
<dbReference type="Proteomes" id="UP001595715">
    <property type="component" value="Unassembled WGS sequence"/>
</dbReference>
<proteinExistence type="predicted"/>
<dbReference type="EMBL" id="JBHSAM010000020">
    <property type="protein sequence ID" value="MFC4099879.1"/>
    <property type="molecule type" value="Genomic_DNA"/>
</dbReference>
<reference evidence="2" key="1">
    <citation type="journal article" date="2019" name="Int. J. Syst. Evol. Microbiol.">
        <title>The Global Catalogue of Microorganisms (GCM) 10K type strain sequencing project: providing services to taxonomists for standard genome sequencing and annotation.</title>
        <authorList>
            <consortium name="The Broad Institute Genomics Platform"/>
            <consortium name="The Broad Institute Genome Sequencing Center for Infectious Disease"/>
            <person name="Wu L."/>
            <person name="Ma J."/>
        </authorList>
    </citation>
    <scope>NUCLEOTIDE SEQUENCE [LARGE SCALE GENOMIC DNA]</scope>
    <source>
        <strain evidence="2">IBRC-M 10987</strain>
    </source>
</reference>
<dbReference type="RefSeq" id="WP_377718548.1">
    <property type="nucleotide sequence ID" value="NZ_JBHSAM010000020.1"/>
</dbReference>
<sequence>MIMTEKELKALFDGLASVIRAFYGSSEPSGGSAQHEPPRAGLRGLLRSLIRRADAQVVPESETGGIYPGLERMKEMMSRYQGRRAELTTQAGLVAGEIAAIGGDYVKIAESGGAYVLIPLEQIVSFHLSGKQVMER</sequence>
<evidence type="ECO:0000313" key="2">
    <source>
        <dbReference type="Proteomes" id="UP001595715"/>
    </source>
</evidence>
<keyword evidence="2" id="KW-1185">Reference proteome</keyword>
<gene>
    <name evidence="1" type="ORF">ACFOZ8_09425</name>
</gene>
<name>A0ABV8JYR9_9BACL</name>
<evidence type="ECO:0008006" key="3">
    <source>
        <dbReference type="Google" id="ProtNLM"/>
    </source>
</evidence>
<evidence type="ECO:0000313" key="1">
    <source>
        <dbReference type="EMBL" id="MFC4099879.1"/>
    </source>
</evidence>
<comment type="caution">
    <text evidence="1">The sequence shown here is derived from an EMBL/GenBank/DDBJ whole genome shotgun (WGS) entry which is preliminary data.</text>
</comment>